<dbReference type="EMBL" id="REFC01000011">
    <property type="protein sequence ID" value="RMA66193.1"/>
    <property type="molecule type" value="Genomic_DNA"/>
</dbReference>
<dbReference type="AlphaFoldDB" id="A0A3L9Z032"/>
<gene>
    <name evidence="1" type="ORF">BXY75_0612</name>
</gene>
<dbReference type="RefSeq" id="WP_121906203.1">
    <property type="nucleotide sequence ID" value="NZ_REFC01000011.1"/>
</dbReference>
<name>A0A3L9Z032_9FLAO</name>
<dbReference type="Pfam" id="PF19458">
    <property type="entry name" value="DUF5995"/>
    <property type="match status" value="1"/>
</dbReference>
<reference evidence="1 2" key="1">
    <citation type="submission" date="2018-10" db="EMBL/GenBank/DDBJ databases">
        <title>Genomic Encyclopedia of Archaeal and Bacterial Type Strains, Phase II (KMG-II): from individual species to whole genera.</title>
        <authorList>
            <person name="Goeker M."/>
        </authorList>
    </citation>
    <scope>NUCLEOTIDE SEQUENCE [LARGE SCALE GENOMIC DNA]</scope>
    <source>
        <strain evidence="1 2">DSM 23424</strain>
    </source>
</reference>
<accession>A0A3L9Z032</accession>
<proteinExistence type="predicted"/>
<keyword evidence="2" id="KW-1185">Reference proteome</keyword>
<evidence type="ECO:0000313" key="2">
    <source>
        <dbReference type="Proteomes" id="UP000271339"/>
    </source>
</evidence>
<evidence type="ECO:0000313" key="1">
    <source>
        <dbReference type="EMBL" id="RMA66193.1"/>
    </source>
</evidence>
<dbReference type="OrthoDB" id="583431at2"/>
<dbReference type="InterPro" id="IPR046037">
    <property type="entry name" value="DUF5995"/>
</dbReference>
<protein>
    <submittedName>
        <fullName evidence="1">Uncharacterized protein</fullName>
    </submittedName>
</protein>
<sequence length="250" mass="28269">MIAKTIDEVIVQLNEIIAAETLNGSAMAFFPVLYKKVTVRIKTGIESNEFENNARMEKLDVLFANRYIDAYRQSTNQKPCSLSWTNAFGATKEKNLLIMQHLLLGINAHINLDLGIAVAKTVEDDGNLMDFENDFNKINEILASMVNDVQDRIGKVSPMFYLLEKVGKGREDKIASFSINIARDGAWLFANQYHIANDKEFEIECRDKIIGALAIKLTTSKSWLLRSTVKTIRFFETKNVQKVIEILNAA</sequence>
<comment type="caution">
    <text evidence="1">The sequence shown here is derived from an EMBL/GenBank/DDBJ whole genome shotgun (WGS) entry which is preliminary data.</text>
</comment>
<organism evidence="1 2">
    <name type="scientific">Ulvibacter antarcticus</name>
    <dbReference type="NCBI Taxonomy" id="442714"/>
    <lineage>
        <taxon>Bacteria</taxon>
        <taxon>Pseudomonadati</taxon>
        <taxon>Bacteroidota</taxon>
        <taxon>Flavobacteriia</taxon>
        <taxon>Flavobacteriales</taxon>
        <taxon>Flavobacteriaceae</taxon>
        <taxon>Ulvibacter</taxon>
    </lineage>
</organism>
<dbReference type="Proteomes" id="UP000271339">
    <property type="component" value="Unassembled WGS sequence"/>
</dbReference>